<dbReference type="InterPro" id="IPR000064">
    <property type="entry name" value="NLP_P60_dom"/>
</dbReference>
<evidence type="ECO:0000256" key="3">
    <source>
        <dbReference type="ARBA" id="ARBA00022801"/>
    </source>
</evidence>
<evidence type="ECO:0000313" key="7">
    <source>
        <dbReference type="Proteomes" id="UP000257055"/>
    </source>
</evidence>
<keyword evidence="3" id="KW-0378">Hydrolase</keyword>
<name>A0A3D8TSC1_9LIST</name>
<keyword evidence="4" id="KW-0788">Thiol protease</keyword>
<proteinExistence type="inferred from homology"/>
<protein>
    <recommendedName>
        <fullName evidence="5">NlpC/P60 domain-containing protein</fullName>
    </recommendedName>
</protein>
<evidence type="ECO:0000313" key="6">
    <source>
        <dbReference type="EMBL" id="RDX01544.1"/>
    </source>
</evidence>
<dbReference type="GO" id="GO:0006508">
    <property type="term" value="P:proteolysis"/>
    <property type="evidence" value="ECO:0007669"/>
    <property type="project" value="UniProtKB-KW"/>
</dbReference>
<evidence type="ECO:0000259" key="5">
    <source>
        <dbReference type="PROSITE" id="PS51935"/>
    </source>
</evidence>
<comment type="caution">
    <text evidence="6">The sequence shown here is derived from an EMBL/GenBank/DDBJ whole genome shotgun (WGS) entry which is preliminary data.</text>
</comment>
<sequence>MRKRWWALGSVLLICLGILFFQPSEVKAAGNTEEVINWFKAREGKVTYSMANRNGPYSYDCSSAVYHALIEGGFLPKGTAIGNTESLYALEGKLLVAISASEVKRGDIFVSGTKGGSSGGNGHTGVFTSSSTIIHCNATSNGISETPVIGWVGGPPTYYYRLIGSTNDFPRPAIDESVAIVRYVPGYGVNGYRSDGTVIPGSNLNLKHGTSWKTFGSKMIKGREMFLVGNNYYLPREYTNLDASVLTVNYTPGYGVNTYHRNGQWTGKRLPTGSSWKAYGFEMINGQIMYGIGTNEYLPKRYTQFGNGK</sequence>
<dbReference type="Gene3D" id="3.90.1720.10">
    <property type="entry name" value="endopeptidase domain like (from Nostoc punctiforme)"/>
    <property type="match status" value="1"/>
</dbReference>
<feature type="domain" description="NlpC/P60" evidence="5">
    <location>
        <begin position="29"/>
        <end position="170"/>
    </location>
</feature>
<dbReference type="InterPro" id="IPR038765">
    <property type="entry name" value="Papain-like_cys_pep_sf"/>
</dbReference>
<keyword evidence="2" id="KW-0645">Protease</keyword>
<dbReference type="InterPro" id="IPR024968">
    <property type="entry name" value="SlpA_C_lactobacillus"/>
</dbReference>
<dbReference type="GO" id="GO:0008234">
    <property type="term" value="F:cysteine-type peptidase activity"/>
    <property type="evidence" value="ECO:0007669"/>
    <property type="project" value="UniProtKB-KW"/>
</dbReference>
<dbReference type="Pfam" id="PF05382">
    <property type="entry name" value="Amidase_5"/>
    <property type="match status" value="1"/>
</dbReference>
<evidence type="ECO:0000256" key="4">
    <source>
        <dbReference type="ARBA" id="ARBA00022807"/>
    </source>
</evidence>
<reference evidence="7" key="1">
    <citation type="submission" date="2015-04" db="EMBL/GenBank/DDBJ databases">
        <authorList>
            <person name="Schardt J."/>
            <person name="Mueller-Herbst S."/>
            <person name="Scherer S."/>
            <person name="Huptas C."/>
        </authorList>
    </citation>
    <scope>NUCLEOTIDE SEQUENCE [LARGE SCALE GENOMIC DNA]</scope>
    <source>
        <strain evidence="7">Kiel-L1</strain>
    </source>
</reference>
<organism evidence="6 7">
    <name type="scientific">Listeria kieliensis</name>
    <dbReference type="NCBI Taxonomy" id="1621700"/>
    <lineage>
        <taxon>Bacteria</taxon>
        <taxon>Bacillati</taxon>
        <taxon>Bacillota</taxon>
        <taxon>Bacilli</taxon>
        <taxon>Bacillales</taxon>
        <taxon>Listeriaceae</taxon>
        <taxon>Listeria</taxon>
    </lineage>
</organism>
<keyword evidence="7" id="KW-1185">Reference proteome</keyword>
<evidence type="ECO:0000256" key="1">
    <source>
        <dbReference type="ARBA" id="ARBA00007074"/>
    </source>
</evidence>
<dbReference type="Pfam" id="PF03217">
    <property type="entry name" value="SlpA"/>
    <property type="match status" value="1"/>
</dbReference>
<dbReference type="EMBL" id="LARY01000002">
    <property type="protein sequence ID" value="RDX01544.1"/>
    <property type="molecule type" value="Genomic_DNA"/>
</dbReference>
<evidence type="ECO:0000256" key="2">
    <source>
        <dbReference type="ARBA" id="ARBA00022670"/>
    </source>
</evidence>
<dbReference type="InterPro" id="IPR008044">
    <property type="entry name" value="Phage_lysin"/>
</dbReference>
<gene>
    <name evidence="6" type="ORF">UR08_09835</name>
</gene>
<comment type="similarity">
    <text evidence="1">Belongs to the peptidase C40 family.</text>
</comment>
<dbReference type="PROSITE" id="PS51935">
    <property type="entry name" value="NLPC_P60"/>
    <property type="match status" value="1"/>
</dbReference>
<accession>A0A3D8TSC1</accession>
<dbReference type="Proteomes" id="UP000257055">
    <property type="component" value="Unassembled WGS sequence"/>
</dbReference>
<dbReference type="AlphaFoldDB" id="A0A3D8TSC1"/>
<dbReference type="SUPFAM" id="SSF54001">
    <property type="entry name" value="Cysteine proteinases"/>
    <property type="match status" value="1"/>
</dbReference>